<dbReference type="SUPFAM" id="SSF64593">
    <property type="entry name" value="Intermediate filament protein, coiled coil region"/>
    <property type="match status" value="1"/>
</dbReference>
<sequence>IHSGRSFGSGSAAIPRNGKGCAGSAASCWGGSGAGYRGLGYVSSRSISSNVTSRPRMAMGSCHPLQFGIPSMAMGYGGAGFGYRFGGAQMPIAQVVVNQHLLQPLQLEVDPNLQSVKYQEKEQIKTLNNKFAAFIDGERSFMVRILEQQNKVLETKWRFLQDQKCCRSNIKPMLETYLSNLKNQLDVLGSDKAKLEAELSNMQDILEDYKKK</sequence>
<comment type="caution">
    <text evidence="5">The sequence shown here is derived from an EMBL/GenBank/DDBJ whole genome shotgun (WGS) entry which is preliminary data.</text>
</comment>
<dbReference type="PROSITE" id="PS51842">
    <property type="entry name" value="IF_ROD_2"/>
    <property type="match status" value="1"/>
</dbReference>
<evidence type="ECO:0000259" key="4">
    <source>
        <dbReference type="PROSITE" id="PS51842"/>
    </source>
</evidence>
<feature type="coiled-coil region" evidence="3">
    <location>
        <begin position="143"/>
        <end position="212"/>
    </location>
</feature>
<dbReference type="Proteomes" id="UP000534426">
    <property type="component" value="Unassembled WGS sequence"/>
</dbReference>
<dbReference type="PRINTS" id="PR01276">
    <property type="entry name" value="TYPE2KERATIN"/>
</dbReference>
<feature type="non-terminal residue" evidence="5">
    <location>
        <position position="212"/>
    </location>
</feature>
<protein>
    <submittedName>
        <fullName evidence="5">KRT84 protein</fullName>
    </submittedName>
</protein>
<evidence type="ECO:0000256" key="3">
    <source>
        <dbReference type="SAM" id="Coils"/>
    </source>
</evidence>
<evidence type="ECO:0000256" key="2">
    <source>
        <dbReference type="ARBA" id="ARBA00023054"/>
    </source>
</evidence>
<dbReference type="PANTHER" id="PTHR45616">
    <property type="entry name" value="GATA-TYPE DOMAIN-CONTAINING PROTEIN"/>
    <property type="match status" value="1"/>
</dbReference>
<organism evidence="5 6">
    <name type="scientific">Crypturellus undulatus</name>
    <dbReference type="NCBI Taxonomy" id="48396"/>
    <lineage>
        <taxon>Eukaryota</taxon>
        <taxon>Metazoa</taxon>
        <taxon>Chordata</taxon>
        <taxon>Craniata</taxon>
        <taxon>Vertebrata</taxon>
        <taxon>Euteleostomi</taxon>
        <taxon>Archelosauria</taxon>
        <taxon>Archosauria</taxon>
        <taxon>Dinosauria</taxon>
        <taxon>Saurischia</taxon>
        <taxon>Theropoda</taxon>
        <taxon>Coelurosauria</taxon>
        <taxon>Aves</taxon>
        <taxon>Palaeognathae</taxon>
        <taxon>Tinamiformes</taxon>
        <taxon>Tinamidae</taxon>
        <taxon>Crypturellus</taxon>
    </lineage>
</organism>
<evidence type="ECO:0000256" key="1">
    <source>
        <dbReference type="ARBA" id="ARBA00022754"/>
    </source>
</evidence>
<name>A0A7K4LB34_9AVES</name>
<gene>
    <name evidence="5" type="primary">Krt84</name>
    <name evidence="5" type="ORF">CRYUND_R11346</name>
</gene>
<evidence type="ECO:0000313" key="6">
    <source>
        <dbReference type="Proteomes" id="UP000534426"/>
    </source>
</evidence>
<dbReference type="GO" id="GO:0031424">
    <property type="term" value="P:keratinization"/>
    <property type="evidence" value="ECO:0007669"/>
    <property type="project" value="TreeGrafter"/>
</dbReference>
<dbReference type="Gene3D" id="1.20.5.1160">
    <property type="entry name" value="Vasodilator-stimulated phosphoprotein"/>
    <property type="match status" value="1"/>
</dbReference>
<reference evidence="5 6" key="1">
    <citation type="submission" date="2019-09" db="EMBL/GenBank/DDBJ databases">
        <title>Bird 10,000 Genomes (B10K) Project - Family phase.</title>
        <authorList>
            <person name="Zhang G."/>
        </authorList>
    </citation>
    <scope>NUCLEOTIDE SEQUENCE [LARGE SCALE GENOMIC DNA]</scope>
    <source>
        <strain evidence="5">B10K-MSB-37135</strain>
        <tissue evidence="5">Heart</tissue>
    </source>
</reference>
<proteinExistence type="predicted"/>
<dbReference type="Pfam" id="PF00038">
    <property type="entry name" value="Filament"/>
    <property type="match status" value="1"/>
</dbReference>
<dbReference type="InterPro" id="IPR039008">
    <property type="entry name" value="IF_rod_dom"/>
</dbReference>
<dbReference type="InterPro" id="IPR003054">
    <property type="entry name" value="Keratin_II"/>
</dbReference>
<dbReference type="AlphaFoldDB" id="A0A7K4LB34"/>
<dbReference type="EMBL" id="VWPW01008000">
    <property type="protein sequence ID" value="NWJ01500.1"/>
    <property type="molecule type" value="Genomic_DNA"/>
</dbReference>
<dbReference type="PANTHER" id="PTHR45616:SF12">
    <property type="entry name" value="KERATIN, TYPE II CUTICULAR HB2"/>
    <property type="match status" value="1"/>
</dbReference>
<keyword evidence="1" id="KW-0403">Intermediate filament</keyword>
<keyword evidence="6" id="KW-1185">Reference proteome</keyword>
<dbReference type="GO" id="GO:0045095">
    <property type="term" value="C:keratin filament"/>
    <property type="evidence" value="ECO:0007669"/>
    <property type="project" value="InterPro"/>
</dbReference>
<evidence type="ECO:0000313" key="5">
    <source>
        <dbReference type="EMBL" id="NWJ01500.1"/>
    </source>
</evidence>
<dbReference type="InterPro" id="IPR032444">
    <property type="entry name" value="Keratin_2_head"/>
</dbReference>
<keyword evidence="2 3" id="KW-0175">Coiled coil</keyword>
<feature type="domain" description="IF rod" evidence="4">
    <location>
        <begin position="120"/>
        <end position="212"/>
    </location>
</feature>
<feature type="non-terminal residue" evidence="5">
    <location>
        <position position="1"/>
    </location>
</feature>
<dbReference type="Pfam" id="PF16208">
    <property type="entry name" value="Keratin_2_head"/>
    <property type="match status" value="1"/>
</dbReference>
<accession>A0A7K4LB34</accession>
<dbReference type="GO" id="GO:0005615">
    <property type="term" value="C:extracellular space"/>
    <property type="evidence" value="ECO:0007669"/>
    <property type="project" value="TreeGrafter"/>
</dbReference>
<dbReference type="GO" id="GO:0030280">
    <property type="term" value="F:structural constituent of skin epidermis"/>
    <property type="evidence" value="ECO:0007669"/>
    <property type="project" value="TreeGrafter"/>
</dbReference>
<dbReference type="GO" id="GO:0045109">
    <property type="term" value="P:intermediate filament organization"/>
    <property type="evidence" value="ECO:0007669"/>
    <property type="project" value="TreeGrafter"/>
</dbReference>